<dbReference type="EnsemblMetazoa" id="Aqu2.1.16698_001">
    <property type="protein sequence ID" value="Aqu2.1.16698_001"/>
    <property type="gene ID" value="Aqu2.1.16698"/>
</dbReference>
<name>A0A1X7TPA0_AMPQE</name>
<accession>A0A1X7TPA0</accession>
<protein>
    <submittedName>
        <fullName evidence="2">Uncharacterized protein</fullName>
    </submittedName>
</protein>
<keyword evidence="1" id="KW-0812">Transmembrane</keyword>
<feature type="transmembrane region" description="Helical" evidence="1">
    <location>
        <begin position="46"/>
        <end position="71"/>
    </location>
</feature>
<keyword evidence="1" id="KW-1133">Transmembrane helix</keyword>
<proteinExistence type="predicted"/>
<dbReference type="InParanoid" id="A0A1X7TPA0"/>
<sequence>MLSDMLIFADVCADLSYIMTQQRETANTKYIYMYMYGVAAVRLQNMIASVILTAILTAVVSGAAFYVVAYLKPLAGNKSKNISCQPIQEEGGDPFGYPINTSIECSDKTGTPKLSDSEFKLSYSDT</sequence>
<dbReference type="AlphaFoldDB" id="A0A1X7TPA0"/>
<organism evidence="2">
    <name type="scientific">Amphimedon queenslandica</name>
    <name type="common">Sponge</name>
    <dbReference type="NCBI Taxonomy" id="400682"/>
    <lineage>
        <taxon>Eukaryota</taxon>
        <taxon>Metazoa</taxon>
        <taxon>Porifera</taxon>
        <taxon>Demospongiae</taxon>
        <taxon>Heteroscleromorpha</taxon>
        <taxon>Haplosclerida</taxon>
        <taxon>Niphatidae</taxon>
        <taxon>Amphimedon</taxon>
    </lineage>
</organism>
<evidence type="ECO:0000256" key="1">
    <source>
        <dbReference type="SAM" id="Phobius"/>
    </source>
</evidence>
<keyword evidence="1" id="KW-0472">Membrane</keyword>
<reference evidence="2" key="1">
    <citation type="submission" date="2017-05" db="UniProtKB">
        <authorList>
            <consortium name="EnsemblMetazoa"/>
        </authorList>
    </citation>
    <scope>IDENTIFICATION</scope>
</reference>
<evidence type="ECO:0000313" key="2">
    <source>
        <dbReference type="EnsemblMetazoa" id="Aqu2.1.16698_001"/>
    </source>
</evidence>